<reference evidence="1" key="1">
    <citation type="journal article" date="2023" name="Plant J.">
        <title>Genome sequences and population genomics provide insights into the demographic history, inbreeding, and mutation load of two 'living fossil' tree species of Dipteronia.</title>
        <authorList>
            <person name="Feng Y."/>
            <person name="Comes H.P."/>
            <person name="Chen J."/>
            <person name="Zhu S."/>
            <person name="Lu R."/>
            <person name="Zhang X."/>
            <person name="Li P."/>
            <person name="Qiu J."/>
            <person name="Olsen K.M."/>
            <person name="Qiu Y."/>
        </authorList>
    </citation>
    <scope>NUCLEOTIDE SEQUENCE</scope>
    <source>
        <strain evidence="1">NBL</strain>
    </source>
</reference>
<evidence type="ECO:0000313" key="1">
    <source>
        <dbReference type="EMBL" id="KAK3229623.1"/>
    </source>
</evidence>
<proteinExistence type="predicted"/>
<comment type="caution">
    <text evidence="1">The sequence shown here is derived from an EMBL/GenBank/DDBJ whole genome shotgun (WGS) entry which is preliminary data.</text>
</comment>
<accession>A0AAE0B4X2</accession>
<evidence type="ECO:0008006" key="3">
    <source>
        <dbReference type="Google" id="ProtNLM"/>
    </source>
</evidence>
<sequence length="299" mass="35145">MCSLHLKLGILRLQPWVPDFNPAKQKSTNIQAWVRFYDLSWEYWHSKIISNLHRGIGVPLRLDRAIVEGDFGHFTLANSSWASQVDAGELEANAQVVLFHQQFTVSLSVNSRLHWYTFFYTSTSAIIRRSLWQSLRDLVSLVTFSWMGEDHCPLLIWLSDIEVSSPKPFRFQSMWLAYPDFMAIVHRIWSSPSMGNPHQLVINKLKSLNKALKTWNWEVFDDLYSNITRKSAELQFIQHQMSNLGFSKDFFDRVTRSHEFDVLLHRHECYLLDQSRVKWLHDGDQNSSSFHASIRRRQC</sequence>
<gene>
    <name evidence="1" type="ORF">Dsin_001504</name>
</gene>
<dbReference type="PANTHER" id="PTHR31286">
    <property type="entry name" value="GLYCINE-RICH CELL WALL STRUCTURAL PROTEIN 1.8-LIKE"/>
    <property type="match status" value="1"/>
</dbReference>
<keyword evidence="2" id="KW-1185">Reference proteome</keyword>
<dbReference type="Proteomes" id="UP001281410">
    <property type="component" value="Unassembled WGS sequence"/>
</dbReference>
<evidence type="ECO:0000313" key="2">
    <source>
        <dbReference type="Proteomes" id="UP001281410"/>
    </source>
</evidence>
<organism evidence="1 2">
    <name type="scientific">Dipteronia sinensis</name>
    <dbReference type="NCBI Taxonomy" id="43782"/>
    <lineage>
        <taxon>Eukaryota</taxon>
        <taxon>Viridiplantae</taxon>
        <taxon>Streptophyta</taxon>
        <taxon>Embryophyta</taxon>
        <taxon>Tracheophyta</taxon>
        <taxon>Spermatophyta</taxon>
        <taxon>Magnoliopsida</taxon>
        <taxon>eudicotyledons</taxon>
        <taxon>Gunneridae</taxon>
        <taxon>Pentapetalae</taxon>
        <taxon>rosids</taxon>
        <taxon>malvids</taxon>
        <taxon>Sapindales</taxon>
        <taxon>Sapindaceae</taxon>
        <taxon>Hippocastanoideae</taxon>
        <taxon>Acereae</taxon>
        <taxon>Dipteronia</taxon>
    </lineage>
</organism>
<dbReference type="PANTHER" id="PTHR31286:SF60">
    <property type="entry name" value="PROTEIN, PUTATIVE-RELATED"/>
    <property type="match status" value="1"/>
</dbReference>
<dbReference type="InterPro" id="IPR040256">
    <property type="entry name" value="At4g02000-like"/>
</dbReference>
<dbReference type="EMBL" id="JANJYJ010000001">
    <property type="protein sequence ID" value="KAK3229623.1"/>
    <property type="molecule type" value="Genomic_DNA"/>
</dbReference>
<name>A0AAE0B4X2_9ROSI</name>
<protein>
    <recommendedName>
        <fullName evidence="3">DUF4283 domain-containing protein</fullName>
    </recommendedName>
</protein>
<dbReference type="AlphaFoldDB" id="A0AAE0B4X2"/>